<dbReference type="EMBL" id="JAOVQO010000016">
    <property type="protein sequence ID" value="MCU9849549.1"/>
    <property type="molecule type" value="Genomic_DNA"/>
</dbReference>
<feature type="transmembrane region" description="Helical" evidence="1">
    <location>
        <begin position="109"/>
        <end position="135"/>
    </location>
</feature>
<evidence type="ECO:0000313" key="2">
    <source>
        <dbReference type="EMBL" id="MCU9849549.1"/>
    </source>
</evidence>
<keyword evidence="1" id="KW-1133">Transmembrane helix</keyword>
<feature type="transmembrane region" description="Helical" evidence="1">
    <location>
        <begin position="61"/>
        <end position="88"/>
    </location>
</feature>
<keyword evidence="1" id="KW-0812">Transmembrane</keyword>
<accession>A0ABT2X852</accession>
<sequence>MVDPATARRLRHCLLFLGLAAAILFARLLPLSTVPPRFPGPDLILCLALVWVMRRPDQVPALVIAMVFLVDDILAMRPPGLWALIVLLGTEFLRGREATLRDLPFAVEWSMAGALILTMMLANWFVLAVFMVPQIGLGPTVLHALATGLAYPLVLAATLAVLRLRGPARGEPDTRGGWR</sequence>
<comment type="caution">
    <text evidence="2">The sequence shown here is derived from an EMBL/GenBank/DDBJ whole genome shotgun (WGS) entry which is preliminary data.</text>
</comment>
<keyword evidence="1" id="KW-0472">Membrane</keyword>
<dbReference type="RefSeq" id="WP_263338375.1">
    <property type="nucleotide sequence ID" value="NZ_JAOVQO010000016.1"/>
</dbReference>
<reference evidence="2 3" key="1">
    <citation type="submission" date="2022-10" db="EMBL/GenBank/DDBJ databases">
        <title>Defluviimonas sp. nov., isolated from ocean surface sediments.</title>
        <authorList>
            <person name="He W."/>
            <person name="Wang L."/>
            <person name="Zhang D.-F."/>
        </authorList>
    </citation>
    <scope>NUCLEOTIDE SEQUENCE [LARGE SCALE GENOMIC DNA]</scope>
    <source>
        <strain evidence="2 3">WL0024</strain>
    </source>
</reference>
<protein>
    <submittedName>
        <fullName evidence="2">Rod shape-determining protein MreD</fullName>
    </submittedName>
</protein>
<feature type="transmembrane region" description="Helical" evidence="1">
    <location>
        <begin position="141"/>
        <end position="162"/>
    </location>
</feature>
<gene>
    <name evidence="2" type="ORF">OEZ60_16230</name>
</gene>
<proteinExistence type="predicted"/>
<name>A0ABT2X852_9RHOB</name>
<organism evidence="2 3">
    <name type="scientific">Albidovulum salinarum</name>
    <dbReference type="NCBI Taxonomy" id="2984153"/>
    <lineage>
        <taxon>Bacteria</taxon>
        <taxon>Pseudomonadati</taxon>
        <taxon>Pseudomonadota</taxon>
        <taxon>Alphaproteobacteria</taxon>
        <taxon>Rhodobacterales</taxon>
        <taxon>Paracoccaceae</taxon>
        <taxon>Albidovulum</taxon>
    </lineage>
</organism>
<evidence type="ECO:0000256" key="1">
    <source>
        <dbReference type="SAM" id="Phobius"/>
    </source>
</evidence>
<evidence type="ECO:0000313" key="3">
    <source>
        <dbReference type="Proteomes" id="UP001209535"/>
    </source>
</evidence>
<dbReference type="Proteomes" id="UP001209535">
    <property type="component" value="Unassembled WGS sequence"/>
</dbReference>
<keyword evidence="3" id="KW-1185">Reference proteome</keyword>